<gene>
    <name evidence="3" type="ORF">PPERSA_00657</name>
</gene>
<accession>A0A0V0QSV6</accession>
<evidence type="ECO:0000313" key="3">
    <source>
        <dbReference type="EMBL" id="KRX05356.1"/>
    </source>
</evidence>
<dbReference type="AlphaFoldDB" id="A0A0V0QSV6"/>
<feature type="chain" id="PRO_5006867567" evidence="2">
    <location>
        <begin position="28"/>
        <end position="101"/>
    </location>
</feature>
<dbReference type="EMBL" id="LDAU01000109">
    <property type="protein sequence ID" value="KRX05356.1"/>
    <property type="molecule type" value="Genomic_DNA"/>
</dbReference>
<proteinExistence type="predicted"/>
<comment type="caution">
    <text evidence="3">The sequence shown here is derived from an EMBL/GenBank/DDBJ whole genome shotgun (WGS) entry which is preliminary data.</text>
</comment>
<feature type="region of interest" description="Disordered" evidence="1">
    <location>
        <begin position="61"/>
        <end position="101"/>
    </location>
</feature>
<name>A0A0V0QSV6_PSEPJ</name>
<reference evidence="3 4" key="1">
    <citation type="journal article" date="2015" name="Sci. Rep.">
        <title>Genome of the facultative scuticociliatosis pathogen Pseudocohnilembus persalinus provides insight into its virulence through horizontal gene transfer.</title>
        <authorList>
            <person name="Xiong J."/>
            <person name="Wang G."/>
            <person name="Cheng J."/>
            <person name="Tian M."/>
            <person name="Pan X."/>
            <person name="Warren A."/>
            <person name="Jiang C."/>
            <person name="Yuan D."/>
            <person name="Miao W."/>
        </authorList>
    </citation>
    <scope>NUCLEOTIDE SEQUENCE [LARGE SCALE GENOMIC DNA]</scope>
    <source>
        <strain evidence="3">36N120E</strain>
    </source>
</reference>
<dbReference type="InParanoid" id="A0A0V0QSV6"/>
<organism evidence="3 4">
    <name type="scientific">Pseudocohnilembus persalinus</name>
    <name type="common">Ciliate</name>
    <dbReference type="NCBI Taxonomy" id="266149"/>
    <lineage>
        <taxon>Eukaryota</taxon>
        <taxon>Sar</taxon>
        <taxon>Alveolata</taxon>
        <taxon>Ciliophora</taxon>
        <taxon>Intramacronucleata</taxon>
        <taxon>Oligohymenophorea</taxon>
        <taxon>Scuticociliatia</taxon>
        <taxon>Philasterida</taxon>
        <taxon>Pseudocohnilembidae</taxon>
        <taxon>Pseudocohnilembus</taxon>
    </lineage>
</organism>
<evidence type="ECO:0000256" key="2">
    <source>
        <dbReference type="SAM" id="SignalP"/>
    </source>
</evidence>
<feature type="signal peptide" evidence="2">
    <location>
        <begin position="1"/>
        <end position="27"/>
    </location>
</feature>
<protein>
    <submittedName>
        <fullName evidence="3">Uncharacterized protein</fullName>
    </submittedName>
</protein>
<dbReference type="Proteomes" id="UP000054937">
    <property type="component" value="Unassembled WGS sequence"/>
</dbReference>
<sequence length="101" mass="11237">MVGLLTGVVVGTLGVNLLLNSIKGGSSNKQNQQQQSQPYIIGSQQNQINDPFGLSNINLTQQQQQQQYNRQQQQQPQLSQYNQYNSNSSMGDSYGFQSNVK</sequence>
<evidence type="ECO:0000313" key="4">
    <source>
        <dbReference type="Proteomes" id="UP000054937"/>
    </source>
</evidence>
<keyword evidence="2" id="KW-0732">Signal</keyword>
<keyword evidence="4" id="KW-1185">Reference proteome</keyword>
<evidence type="ECO:0000256" key="1">
    <source>
        <dbReference type="SAM" id="MobiDB-lite"/>
    </source>
</evidence>
<feature type="compositionally biased region" description="Low complexity" evidence="1">
    <location>
        <begin position="24"/>
        <end position="45"/>
    </location>
</feature>
<feature type="compositionally biased region" description="Low complexity" evidence="1">
    <location>
        <begin position="61"/>
        <end position="89"/>
    </location>
</feature>
<feature type="region of interest" description="Disordered" evidence="1">
    <location>
        <begin position="24"/>
        <end position="47"/>
    </location>
</feature>